<dbReference type="EMBL" id="CADEPI010000003">
    <property type="protein sequence ID" value="CAB3360426.1"/>
    <property type="molecule type" value="Genomic_DNA"/>
</dbReference>
<sequence>MAAMTPLLSTPAATSTPTTCRVEPKPAAEDYVDKFNWVQQQTRQARYAESWAICNFGALVFFLYDIFENCAGRPKWVQCAEMGVLLVLSLNIVYHMSIYFHIYFTFKPPQLTPEQKQLLCIHPDDPLFSTAVEEPKAKKPDVSASAADASAASWLSLSLLSKKSTPASANVSWAASVNSSLSSSWLLSPGGEDCATPLHCDPDEPVVDEPSLIRYMDKLERLEQQHSAKNTNSPLNSSPPNLSLLWNSQVNSVSPDLVLPANMAYHLSSSTPAPTLNTGGSPGIDSLPGVDMQAVTDKFWQKEGFGQQHLSQCNKNLRQWVTATVLLPVLREVEATNKALTTLGAGEERVGHAPLDKLKRVSQTQQVAAYVPNLATLLPFLEISPHQPYLLHRLKELAHGGCMSDFRWNAGSTFNGKPWDDTLPTDTQIVLHLLAVYLDLQLPPMRHRTDPRPFSAVYLSRAADKPKPGANDVLIHQLTAAPPHFVLIWKGTIFELPKGRNNLLHTLLLFLHKLKAEEGGMLGRVSLGPSGLNILWVLDDA</sequence>
<dbReference type="Pfam" id="PF09786">
    <property type="entry name" value="CytochromB561_N"/>
    <property type="match status" value="1"/>
</dbReference>
<dbReference type="OrthoDB" id="509821at2759"/>
<name>A0A8S1BVG6_9INSE</name>
<feature type="transmembrane region" description="Helical" evidence="1">
    <location>
        <begin position="79"/>
        <end position="104"/>
    </location>
</feature>
<dbReference type="PANTHER" id="PTHR21780">
    <property type="entry name" value="TRANSMEMBRANE PROTEIN 209"/>
    <property type="match status" value="1"/>
</dbReference>
<dbReference type="GO" id="GO:0016020">
    <property type="term" value="C:membrane"/>
    <property type="evidence" value="ECO:0007669"/>
    <property type="project" value="TreeGrafter"/>
</dbReference>
<proteinExistence type="predicted"/>
<organism evidence="2 3">
    <name type="scientific">Cloeon dipterum</name>
    <dbReference type="NCBI Taxonomy" id="197152"/>
    <lineage>
        <taxon>Eukaryota</taxon>
        <taxon>Metazoa</taxon>
        <taxon>Ecdysozoa</taxon>
        <taxon>Arthropoda</taxon>
        <taxon>Hexapoda</taxon>
        <taxon>Insecta</taxon>
        <taxon>Pterygota</taxon>
        <taxon>Palaeoptera</taxon>
        <taxon>Ephemeroptera</taxon>
        <taxon>Pisciforma</taxon>
        <taxon>Baetidae</taxon>
        <taxon>Cloeon</taxon>
    </lineage>
</organism>
<dbReference type="PANTHER" id="PTHR21780:SF0">
    <property type="entry name" value="TRANSMEMBRANE PROTEIN 209"/>
    <property type="match status" value="1"/>
</dbReference>
<keyword evidence="1" id="KW-0812">Transmembrane</keyword>
<evidence type="ECO:0000256" key="1">
    <source>
        <dbReference type="SAM" id="Phobius"/>
    </source>
</evidence>
<comment type="caution">
    <text evidence="2">The sequence shown here is derived from an EMBL/GenBank/DDBJ whole genome shotgun (WGS) entry which is preliminary data.</text>
</comment>
<dbReference type="InterPro" id="IPR019176">
    <property type="entry name" value="Cytochrome_B561-rel"/>
</dbReference>
<gene>
    <name evidence="2" type="ORF">CLODIP_2_CD08820</name>
</gene>
<evidence type="ECO:0000313" key="2">
    <source>
        <dbReference type="EMBL" id="CAB3360426.1"/>
    </source>
</evidence>
<keyword evidence="3" id="KW-1185">Reference proteome</keyword>
<dbReference type="AlphaFoldDB" id="A0A8S1BVG6"/>
<evidence type="ECO:0000313" key="3">
    <source>
        <dbReference type="Proteomes" id="UP000494165"/>
    </source>
</evidence>
<dbReference type="Proteomes" id="UP000494165">
    <property type="component" value="Unassembled WGS sequence"/>
</dbReference>
<accession>A0A8S1BVG6</accession>
<evidence type="ECO:0008006" key="4">
    <source>
        <dbReference type="Google" id="ProtNLM"/>
    </source>
</evidence>
<keyword evidence="1" id="KW-0472">Membrane</keyword>
<keyword evidence="1" id="KW-1133">Transmembrane helix</keyword>
<protein>
    <recommendedName>
        <fullName evidence="4">Transmembrane protein 209</fullName>
    </recommendedName>
</protein>
<reference evidence="2 3" key="1">
    <citation type="submission" date="2020-04" db="EMBL/GenBank/DDBJ databases">
        <authorList>
            <person name="Alioto T."/>
            <person name="Alioto T."/>
            <person name="Gomez Garrido J."/>
        </authorList>
    </citation>
    <scope>NUCLEOTIDE SEQUENCE [LARGE SCALE GENOMIC DNA]</scope>
</reference>